<dbReference type="Proteomes" id="UP000692954">
    <property type="component" value="Unassembled WGS sequence"/>
</dbReference>
<dbReference type="AlphaFoldDB" id="A0A8S1PI26"/>
<sequence length="150" mass="18315">MESRFHKYLCIRNTSNSINQEGKLDKYYLLVFHNSIMYTSYSLDLCMKYKMDNIIVQRHEYFLMKPILNLHQKMQISYCQKFNLYLLLIEQQNLLFQPQKDENHKIQLSLKKLMEKYRNIDKKINLMQITNFEMTMYLENINLQTSSIHP</sequence>
<keyword evidence="2" id="KW-1185">Reference proteome</keyword>
<accession>A0A8S1PI26</accession>
<organism evidence="1 2">
    <name type="scientific">Paramecium sonneborni</name>
    <dbReference type="NCBI Taxonomy" id="65129"/>
    <lineage>
        <taxon>Eukaryota</taxon>
        <taxon>Sar</taxon>
        <taxon>Alveolata</taxon>
        <taxon>Ciliophora</taxon>
        <taxon>Intramacronucleata</taxon>
        <taxon>Oligohymenophorea</taxon>
        <taxon>Peniculida</taxon>
        <taxon>Parameciidae</taxon>
        <taxon>Paramecium</taxon>
    </lineage>
</organism>
<gene>
    <name evidence="1" type="ORF">PSON_ATCC_30995.1.T0790003</name>
</gene>
<proteinExistence type="predicted"/>
<comment type="caution">
    <text evidence="1">The sequence shown here is derived from an EMBL/GenBank/DDBJ whole genome shotgun (WGS) entry which is preliminary data.</text>
</comment>
<evidence type="ECO:0000313" key="1">
    <source>
        <dbReference type="EMBL" id="CAD8102880.1"/>
    </source>
</evidence>
<name>A0A8S1PI26_9CILI</name>
<protein>
    <submittedName>
        <fullName evidence="1">Uncharacterized protein</fullName>
    </submittedName>
</protein>
<evidence type="ECO:0000313" key="2">
    <source>
        <dbReference type="Proteomes" id="UP000692954"/>
    </source>
</evidence>
<reference evidence="1" key="1">
    <citation type="submission" date="2021-01" db="EMBL/GenBank/DDBJ databases">
        <authorList>
            <consortium name="Genoscope - CEA"/>
            <person name="William W."/>
        </authorList>
    </citation>
    <scope>NUCLEOTIDE SEQUENCE</scope>
</reference>
<dbReference type="EMBL" id="CAJJDN010000079">
    <property type="protein sequence ID" value="CAD8102880.1"/>
    <property type="molecule type" value="Genomic_DNA"/>
</dbReference>